<name>A0AAV4WLZ5_CAEEX</name>
<dbReference type="GO" id="GO:0008023">
    <property type="term" value="C:transcription elongation factor complex"/>
    <property type="evidence" value="ECO:0007669"/>
    <property type="project" value="TreeGrafter"/>
</dbReference>
<dbReference type="EMBL" id="BPLR01016320">
    <property type="protein sequence ID" value="GIY83000.1"/>
    <property type="molecule type" value="Genomic_DNA"/>
</dbReference>
<reference evidence="2 3" key="1">
    <citation type="submission" date="2021-06" db="EMBL/GenBank/DDBJ databases">
        <title>Caerostris extrusa draft genome.</title>
        <authorList>
            <person name="Kono N."/>
            <person name="Arakawa K."/>
        </authorList>
    </citation>
    <scope>NUCLEOTIDE SEQUENCE [LARGE SCALE GENOMIC DNA]</scope>
</reference>
<evidence type="ECO:0000313" key="3">
    <source>
        <dbReference type="Proteomes" id="UP001054945"/>
    </source>
</evidence>
<keyword evidence="2" id="KW-0648">Protein biosynthesis</keyword>
<protein>
    <submittedName>
        <fullName evidence="2">Transcription elongation factor SPT6</fullName>
    </submittedName>
</protein>
<accession>A0AAV4WLZ5</accession>
<dbReference type="Proteomes" id="UP001054945">
    <property type="component" value="Unassembled WGS sequence"/>
</dbReference>
<feature type="region of interest" description="Disordered" evidence="1">
    <location>
        <begin position="11"/>
        <end position="47"/>
    </location>
</feature>
<dbReference type="PANTHER" id="PTHR10145">
    <property type="entry name" value="TRANSCRIPTION ELONGATION FACTOR SPT6"/>
    <property type="match status" value="1"/>
</dbReference>
<dbReference type="GO" id="GO:0140673">
    <property type="term" value="P:transcription elongation-coupled chromatin remodeling"/>
    <property type="evidence" value="ECO:0007669"/>
    <property type="project" value="InterPro"/>
</dbReference>
<dbReference type="GO" id="GO:0031491">
    <property type="term" value="F:nucleosome binding"/>
    <property type="evidence" value="ECO:0007669"/>
    <property type="project" value="TreeGrafter"/>
</dbReference>
<sequence>MQEYQCDIVMSDPDKPITEGMRTLEHSDILRKKESEEKQLETNEQDAEQETEVTKVKHVPHRNTYAVCKEAGLDGLAKKFGLTAEQFGENLQDNYQRHEVDQYPIEPNDVASDFAFKTPEDCLKAAKFLVATQISREPAVRKCIRQTYFERAKLTVRPTKKGIKEIDENHPCFSFKYLKFKPVMDLRGDQFLKLYMAERDGFLITDIAIDKPNGNDGRPRYIDEIKICMSVMNLERMSKNGMY</sequence>
<dbReference type="Gene3D" id="1.10.3500.10">
    <property type="entry name" value="Tex N-terminal region-like"/>
    <property type="match status" value="1"/>
</dbReference>
<dbReference type="GO" id="GO:0034728">
    <property type="term" value="P:nucleosome organization"/>
    <property type="evidence" value="ECO:0007669"/>
    <property type="project" value="TreeGrafter"/>
</dbReference>
<dbReference type="GO" id="GO:0042393">
    <property type="term" value="F:histone binding"/>
    <property type="evidence" value="ECO:0007669"/>
    <property type="project" value="TreeGrafter"/>
</dbReference>
<dbReference type="InterPro" id="IPR023323">
    <property type="entry name" value="Tex-like_dom_sf"/>
</dbReference>
<organism evidence="2 3">
    <name type="scientific">Caerostris extrusa</name>
    <name type="common">Bark spider</name>
    <name type="synonym">Caerostris bankana</name>
    <dbReference type="NCBI Taxonomy" id="172846"/>
    <lineage>
        <taxon>Eukaryota</taxon>
        <taxon>Metazoa</taxon>
        <taxon>Ecdysozoa</taxon>
        <taxon>Arthropoda</taxon>
        <taxon>Chelicerata</taxon>
        <taxon>Arachnida</taxon>
        <taxon>Araneae</taxon>
        <taxon>Araneomorphae</taxon>
        <taxon>Entelegynae</taxon>
        <taxon>Araneoidea</taxon>
        <taxon>Araneidae</taxon>
        <taxon>Caerostris</taxon>
    </lineage>
</organism>
<dbReference type="PANTHER" id="PTHR10145:SF6">
    <property type="entry name" value="TRANSCRIPTION ELONGATION FACTOR SPT6"/>
    <property type="match status" value="1"/>
</dbReference>
<dbReference type="GO" id="GO:0003746">
    <property type="term" value="F:translation elongation factor activity"/>
    <property type="evidence" value="ECO:0007669"/>
    <property type="project" value="UniProtKB-KW"/>
</dbReference>
<dbReference type="InterPro" id="IPR017072">
    <property type="entry name" value="TF_Spt6"/>
</dbReference>
<gene>
    <name evidence="2" type="primary">SUPT6H</name>
    <name evidence="2" type="ORF">CEXT_246681</name>
</gene>
<keyword evidence="3" id="KW-1185">Reference proteome</keyword>
<keyword evidence="2" id="KW-0251">Elongation factor</keyword>
<feature type="compositionally biased region" description="Basic and acidic residues" evidence="1">
    <location>
        <begin position="12"/>
        <end position="41"/>
    </location>
</feature>
<comment type="caution">
    <text evidence="2">The sequence shown here is derived from an EMBL/GenBank/DDBJ whole genome shotgun (WGS) entry which is preliminary data.</text>
</comment>
<dbReference type="AlphaFoldDB" id="A0AAV4WLZ5"/>
<proteinExistence type="predicted"/>
<evidence type="ECO:0000256" key="1">
    <source>
        <dbReference type="SAM" id="MobiDB-lite"/>
    </source>
</evidence>
<evidence type="ECO:0000313" key="2">
    <source>
        <dbReference type="EMBL" id="GIY83000.1"/>
    </source>
</evidence>
<dbReference type="SUPFAM" id="SSF158832">
    <property type="entry name" value="Tex N-terminal region-like"/>
    <property type="match status" value="1"/>
</dbReference>